<evidence type="ECO:0000256" key="2">
    <source>
        <dbReference type="ARBA" id="ARBA00023015"/>
    </source>
</evidence>
<comment type="caution">
    <text evidence="6">The sequence shown here is derived from an EMBL/GenBank/DDBJ whole genome shotgun (WGS) entry which is preliminary data.</text>
</comment>
<dbReference type="AlphaFoldDB" id="A0A558ARU0"/>
<evidence type="ECO:0000256" key="3">
    <source>
        <dbReference type="ARBA" id="ARBA00023125"/>
    </source>
</evidence>
<dbReference type="SUPFAM" id="SSF100950">
    <property type="entry name" value="NagB/RpiA/CoA transferase-like"/>
    <property type="match status" value="1"/>
</dbReference>
<gene>
    <name evidence="6" type="ORF">FO441_10795</name>
</gene>
<protein>
    <submittedName>
        <fullName evidence="6">Sugar-binding transcriptional regulator</fullName>
    </submittedName>
</protein>
<evidence type="ECO:0000256" key="1">
    <source>
        <dbReference type="ARBA" id="ARBA00010466"/>
    </source>
</evidence>
<name>A0A558ARU0_9STAP</name>
<dbReference type="OrthoDB" id="58802at2"/>
<dbReference type="Proteomes" id="UP000315103">
    <property type="component" value="Unassembled WGS sequence"/>
</dbReference>
<dbReference type="InterPro" id="IPR009057">
    <property type="entry name" value="Homeodomain-like_sf"/>
</dbReference>
<dbReference type="Gene3D" id="1.10.10.60">
    <property type="entry name" value="Homeodomain-like"/>
    <property type="match status" value="1"/>
</dbReference>
<dbReference type="Pfam" id="PF04198">
    <property type="entry name" value="Sugar-bind"/>
    <property type="match status" value="1"/>
</dbReference>
<organism evidence="6 7">
    <name type="scientific">Salinicoccus cyprini</name>
    <dbReference type="NCBI Taxonomy" id="2493691"/>
    <lineage>
        <taxon>Bacteria</taxon>
        <taxon>Bacillati</taxon>
        <taxon>Bacillota</taxon>
        <taxon>Bacilli</taxon>
        <taxon>Bacillales</taxon>
        <taxon>Staphylococcaceae</taxon>
        <taxon>Salinicoccus</taxon>
    </lineage>
</organism>
<dbReference type="PANTHER" id="PTHR34294">
    <property type="entry name" value="TRANSCRIPTIONAL REGULATOR-RELATED"/>
    <property type="match status" value="1"/>
</dbReference>
<evidence type="ECO:0000313" key="7">
    <source>
        <dbReference type="Proteomes" id="UP000315103"/>
    </source>
</evidence>
<sequence>MRAIVDDRKLIVKVCKLYYFDGMTQAQIAKRIGVSRPIVSKMLSKAKEEKIVEIFIKDESAHTVDLELHIEKKYGIKEAIVVSKSGYESGVLLDLLGQAAASYVSKKIGGIESLGISWGKSVSSFVDAYPFEKNENVKVVPLIGGMGRSELDLHSNMLALKLAQKLHTHCSYLYAPAMIENADTKNRLLESEDINGVLQEGNAVDMAIVGIGNPVVDSTMEKIGYLSNEDVASLKAADAIGDINSFFFDIDGIPILHPLNDSIIGVDLESLKAIDTTIALATGDNKTLSIHSALLSGAVDVLVTDDETAQKILDIE</sequence>
<dbReference type="PANTHER" id="PTHR34294:SF12">
    <property type="entry name" value="SUGAR-BINDING TRANSCRIPTIONAL REGULATOR"/>
    <property type="match status" value="1"/>
</dbReference>
<accession>A0A558ARU0</accession>
<keyword evidence="3" id="KW-0238">DNA-binding</keyword>
<dbReference type="InterPro" id="IPR007324">
    <property type="entry name" value="Sugar-bd_dom_put"/>
</dbReference>
<proteinExistence type="inferred from homology"/>
<feature type="domain" description="Sugar-binding" evidence="5">
    <location>
        <begin position="61"/>
        <end position="313"/>
    </location>
</feature>
<dbReference type="RefSeq" id="WP_145289901.1">
    <property type="nucleotide sequence ID" value="NZ_VMSJ01000005.1"/>
</dbReference>
<dbReference type="InterPro" id="IPR051054">
    <property type="entry name" value="SorC_transcr_regulators"/>
</dbReference>
<keyword evidence="2" id="KW-0805">Transcription regulation</keyword>
<keyword evidence="4" id="KW-0804">Transcription</keyword>
<evidence type="ECO:0000256" key="4">
    <source>
        <dbReference type="ARBA" id="ARBA00023163"/>
    </source>
</evidence>
<evidence type="ECO:0000313" key="6">
    <source>
        <dbReference type="EMBL" id="TVT26979.1"/>
    </source>
</evidence>
<dbReference type="SUPFAM" id="SSF46689">
    <property type="entry name" value="Homeodomain-like"/>
    <property type="match status" value="1"/>
</dbReference>
<keyword evidence="7" id="KW-1185">Reference proteome</keyword>
<dbReference type="Gene3D" id="3.40.50.1360">
    <property type="match status" value="1"/>
</dbReference>
<comment type="similarity">
    <text evidence="1">Belongs to the SorC transcriptional regulatory family.</text>
</comment>
<dbReference type="GO" id="GO:0003677">
    <property type="term" value="F:DNA binding"/>
    <property type="evidence" value="ECO:0007669"/>
    <property type="project" value="UniProtKB-KW"/>
</dbReference>
<dbReference type="GO" id="GO:0030246">
    <property type="term" value="F:carbohydrate binding"/>
    <property type="evidence" value="ECO:0007669"/>
    <property type="project" value="InterPro"/>
</dbReference>
<evidence type="ECO:0000259" key="5">
    <source>
        <dbReference type="Pfam" id="PF04198"/>
    </source>
</evidence>
<dbReference type="EMBL" id="VMSJ01000005">
    <property type="protein sequence ID" value="TVT26979.1"/>
    <property type="molecule type" value="Genomic_DNA"/>
</dbReference>
<reference evidence="6 7" key="1">
    <citation type="submission" date="2019-07" db="EMBL/GenBank/DDBJ databases">
        <title>Salinicoccus cyprini sp. nov., isolated from gastro-intestinal tract of mirror carp, Cyprinus carpio var. specularis, collected from Gobind Sagar Reservoir, Himachal Pradesh, India.</title>
        <authorList>
            <person name="Talwar C."/>
            <person name="Singh A.K."/>
            <person name="Lal R."/>
            <person name="Negi R.K."/>
        </authorList>
    </citation>
    <scope>NUCLEOTIDE SEQUENCE [LARGE SCALE GENOMIC DNA]</scope>
    <source>
        <strain evidence="6 7">CT19</strain>
    </source>
</reference>
<dbReference type="InterPro" id="IPR037171">
    <property type="entry name" value="NagB/RpiA_transferase-like"/>
</dbReference>